<sequence>MKTLLTIFVLISAVFASPPDEFDRELYNEGEQIFDNKCSECHKKSMNIGLLMKNFVEEDNKLLNLKAPTGNEISYRLKSQIGSKDDIEFQLMETGDFLVDYLYNPDIKKTICLEAVIRHFDTMPSMKGKITEDEIRTVGHFLYFLEGFNEVNKYYHNIEKEFE</sequence>
<proteinExistence type="predicted"/>
<dbReference type="PROSITE" id="PS51007">
    <property type="entry name" value="CYTC"/>
    <property type="match status" value="1"/>
</dbReference>
<reference evidence="6" key="1">
    <citation type="submission" date="2022-07" db="EMBL/GenBank/DDBJ databases">
        <title>Arcobacter roscoffensis sp. nov., a marine bacterium isolated from coastal seawater collected from Roscoff, France.</title>
        <authorList>
            <person name="Pascual J."/>
            <person name="Lepeaux C."/>
            <person name="Methner A."/>
            <person name="Overmann J."/>
        </authorList>
    </citation>
    <scope>NUCLEOTIDE SEQUENCE</scope>
    <source>
        <strain evidence="6">ARW1-2F2</strain>
    </source>
</reference>
<dbReference type="SUPFAM" id="SSF46626">
    <property type="entry name" value="Cytochrome c"/>
    <property type="match status" value="1"/>
</dbReference>
<evidence type="ECO:0000256" key="2">
    <source>
        <dbReference type="ARBA" id="ARBA00022723"/>
    </source>
</evidence>
<evidence type="ECO:0000313" key="7">
    <source>
        <dbReference type="Proteomes" id="UP001060012"/>
    </source>
</evidence>
<keyword evidence="3 4" id="KW-0408">Iron</keyword>
<gene>
    <name evidence="6" type="ORF">NJU99_00105</name>
</gene>
<protein>
    <recommendedName>
        <fullName evidence="5">Cytochrome c domain-containing protein</fullName>
    </recommendedName>
</protein>
<dbReference type="Proteomes" id="UP001060012">
    <property type="component" value="Chromosome"/>
</dbReference>
<evidence type="ECO:0000256" key="4">
    <source>
        <dbReference type="PROSITE-ProRule" id="PRU00433"/>
    </source>
</evidence>
<organism evidence="6 7">
    <name type="scientific">Arcobacter roscoffensis</name>
    <dbReference type="NCBI Taxonomy" id="2961520"/>
    <lineage>
        <taxon>Bacteria</taxon>
        <taxon>Pseudomonadati</taxon>
        <taxon>Campylobacterota</taxon>
        <taxon>Epsilonproteobacteria</taxon>
        <taxon>Campylobacterales</taxon>
        <taxon>Arcobacteraceae</taxon>
        <taxon>Arcobacter</taxon>
    </lineage>
</organism>
<name>A0ABY5E648_9BACT</name>
<dbReference type="EMBL" id="CP100595">
    <property type="protein sequence ID" value="UTJ06528.1"/>
    <property type="molecule type" value="Genomic_DNA"/>
</dbReference>
<accession>A0ABY5E648</accession>
<evidence type="ECO:0000256" key="1">
    <source>
        <dbReference type="ARBA" id="ARBA00022617"/>
    </source>
</evidence>
<keyword evidence="1 4" id="KW-0349">Heme</keyword>
<evidence type="ECO:0000259" key="5">
    <source>
        <dbReference type="PROSITE" id="PS51007"/>
    </source>
</evidence>
<evidence type="ECO:0000313" key="6">
    <source>
        <dbReference type="EMBL" id="UTJ06528.1"/>
    </source>
</evidence>
<keyword evidence="2 4" id="KW-0479">Metal-binding</keyword>
<dbReference type="Gene3D" id="1.10.760.10">
    <property type="entry name" value="Cytochrome c-like domain"/>
    <property type="match status" value="1"/>
</dbReference>
<feature type="domain" description="Cytochrome c" evidence="5">
    <location>
        <begin position="25"/>
        <end position="146"/>
    </location>
</feature>
<dbReference type="InterPro" id="IPR009056">
    <property type="entry name" value="Cyt_c-like_dom"/>
</dbReference>
<keyword evidence="7" id="KW-1185">Reference proteome</keyword>
<dbReference type="RefSeq" id="WP_254576707.1">
    <property type="nucleotide sequence ID" value="NZ_CP100595.1"/>
</dbReference>
<evidence type="ECO:0000256" key="3">
    <source>
        <dbReference type="ARBA" id="ARBA00023004"/>
    </source>
</evidence>
<dbReference type="InterPro" id="IPR036909">
    <property type="entry name" value="Cyt_c-like_dom_sf"/>
</dbReference>